<feature type="domain" description="Radical SAM core" evidence="10">
    <location>
        <begin position="6"/>
        <end position="220"/>
    </location>
</feature>
<dbReference type="GO" id="GO:0061798">
    <property type="term" value="F:GTP 3',8'-cyclase activity"/>
    <property type="evidence" value="ECO:0007669"/>
    <property type="project" value="TreeGrafter"/>
</dbReference>
<evidence type="ECO:0000256" key="9">
    <source>
        <dbReference type="ARBA" id="ARBA00023239"/>
    </source>
</evidence>
<dbReference type="InterPro" id="IPR007197">
    <property type="entry name" value="rSAM"/>
</dbReference>
<gene>
    <name evidence="11" type="primary">moaA</name>
    <name evidence="11" type="ORF">ENU14_00080</name>
</gene>
<dbReference type="EMBL" id="DTBJ01000002">
    <property type="protein sequence ID" value="HGM57981.1"/>
    <property type="molecule type" value="Genomic_DNA"/>
</dbReference>
<dbReference type="SFLD" id="SFLDG01383">
    <property type="entry name" value="cyclic_pyranopterin_phosphate"/>
    <property type="match status" value="1"/>
</dbReference>
<keyword evidence="2" id="KW-0949">S-adenosyl-L-methionine</keyword>
<dbReference type="InterPro" id="IPR010505">
    <property type="entry name" value="MoaA_twitch"/>
</dbReference>
<accession>A0A7C4D6B6</accession>
<evidence type="ECO:0000256" key="2">
    <source>
        <dbReference type="ARBA" id="ARBA00022691"/>
    </source>
</evidence>
<organism evidence="11">
    <name type="scientific">Staphylothermus marinus</name>
    <dbReference type="NCBI Taxonomy" id="2280"/>
    <lineage>
        <taxon>Archaea</taxon>
        <taxon>Thermoproteota</taxon>
        <taxon>Thermoprotei</taxon>
        <taxon>Desulfurococcales</taxon>
        <taxon>Desulfurococcaceae</taxon>
        <taxon>Staphylothermus</taxon>
    </lineage>
</organism>
<dbReference type="InterPro" id="IPR050105">
    <property type="entry name" value="MoCo_biosynth_MoaA/MoaC"/>
</dbReference>
<evidence type="ECO:0000256" key="4">
    <source>
        <dbReference type="ARBA" id="ARBA00022741"/>
    </source>
</evidence>
<dbReference type="SFLD" id="SFLDS00029">
    <property type="entry name" value="Radical_SAM"/>
    <property type="match status" value="1"/>
</dbReference>
<dbReference type="InterPro" id="IPR058240">
    <property type="entry name" value="rSAM_sf"/>
</dbReference>
<dbReference type="GO" id="GO:0046872">
    <property type="term" value="F:metal ion binding"/>
    <property type="evidence" value="ECO:0007669"/>
    <property type="project" value="UniProtKB-KW"/>
</dbReference>
<sequence>MTLIDKYGRPVNGLRVSITNLCNYNCIFCHREGVFNEDEYELNRSDWRFLFETAVELGIRSFKITGGEPFLRKDIVDIIRDIVELGGLVSIVTNGSLLDNYVDKLVDIGIDHINISLHSLNPKTYRELTGGDLDKILLNIDRLIENNIRVKINYVVLKQNIEEYMDLIKYAVIREIDLNIIELIPLGIDYSLWSSIHVPINPIIDYLERVSNGKYIRDFQSRPVYRVGNIEITVIKGFCNKELCSKCTRLRMTPSGYLKTCLFTQATINSRKYILNRDKNGLMNAFKEAVEKREPFFK</sequence>
<dbReference type="SFLD" id="SFLDG01067">
    <property type="entry name" value="SPASM/twitch_domain_containing"/>
    <property type="match status" value="1"/>
</dbReference>
<keyword evidence="4" id="KW-0547">Nucleotide-binding</keyword>
<dbReference type="GO" id="GO:0051539">
    <property type="term" value="F:4 iron, 4 sulfur cluster binding"/>
    <property type="evidence" value="ECO:0007669"/>
    <property type="project" value="UniProtKB-KW"/>
</dbReference>
<dbReference type="SMART" id="SM00729">
    <property type="entry name" value="Elp3"/>
    <property type="match status" value="1"/>
</dbReference>
<dbReference type="CDD" id="cd01335">
    <property type="entry name" value="Radical_SAM"/>
    <property type="match status" value="1"/>
</dbReference>
<dbReference type="Gene3D" id="3.20.20.70">
    <property type="entry name" value="Aldolase class I"/>
    <property type="match status" value="1"/>
</dbReference>
<dbReference type="SFLD" id="SFLDG01386">
    <property type="entry name" value="main_SPASM_domain-containing"/>
    <property type="match status" value="1"/>
</dbReference>
<evidence type="ECO:0000256" key="7">
    <source>
        <dbReference type="ARBA" id="ARBA00023134"/>
    </source>
</evidence>
<dbReference type="GO" id="GO:0061799">
    <property type="term" value="F:cyclic pyranopterin monophosphate synthase activity"/>
    <property type="evidence" value="ECO:0007669"/>
    <property type="project" value="TreeGrafter"/>
</dbReference>
<comment type="caution">
    <text evidence="11">The sequence shown here is derived from an EMBL/GenBank/DDBJ whole genome shotgun (WGS) entry which is preliminary data.</text>
</comment>
<dbReference type="GO" id="GO:0005525">
    <property type="term" value="F:GTP binding"/>
    <property type="evidence" value="ECO:0007669"/>
    <property type="project" value="UniProtKB-KW"/>
</dbReference>
<keyword evidence="3" id="KW-0479">Metal-binding</keyword>
<evidence type="ECO:0000256" key="1">
    <source>
        <dbReference type="ARBA" id="ARBA00022485"/>
    </source>
</evidence>
<keyword evidence="7" id="KW-0342">GTP-binding</keyword>
<evidence type="ECO:0000256" key="5">
    <source>
        <dbReference type="ARBA" id="ARBA00023004"/>
    </source>
</evidence>
<dbReference type="PANTHER" id="PTHR22960">
    <property type="entry name" value="MOLYBDOPTERIN COFACTOR SYNTHESIS PROTEIN A"/>
    <property type="match status" value="1"/>
</dbReference>
<dbReference type="PANTHER" id="PTHR22960:SF0">
    <property type="entry name" value="MOLYBDENUM COFACTOR BIOSYNTHESIS PROTEIN 1"/>
    <property type="match status" value="1"/>
</dbReference>
<name>A0A7C4D6B6_STAMA</name>
<evidence type="ECO:0000256" key="6">
    <source>
        <dbReference type="ARBA" id="ARBA00023014"/>
    </source>
</evidence>
<dbReference type="PROSITE" id="PS51918">
    <property type="entry name" value="RADICAL_SAM"/>
    <property type="match status" value="1"/>
</dbReference>
<dbReference type="InterPro" id="IPR006638">
    <property type="entry name" value="Elp3/MiaA/NifB-like_rSAM"/>
</dbReference>
<reference evidence="11" key="1">
    <citation type="journal article" date="2020" name="mSystems">
        <title>Genome- and Community-Level Interaction Insights into Carbon Utilization and Element Cycling Functions of Hydrothermarchaeota in Hydrothermal Sediment.</title>
        <authorList>
            <person name="Zhou Z."/>
            <person name="Liu Y."/>
            <person name="Xu W."/>
            <person name="Pan J."/>
            <person name="Luo Z.H."/>
            <person name="Li M."/>
        </authorList>
    </citation>
    <scope>NUCLEOTIDE SEQUENCE [LARGE SCALE GENOMIC DNA]</scope>
    <source>
        <strain evidence="11">SpSt-642</strain>
    </source>
</reference>
<keyword evidence="6" id="KW-0411">Iron-sulfur</keyword>
<evidence type="ECO:0000313" key="11">
    <source>
        <dbReference type="EMBL" id="HGM57981.1"/>
    </source>
</evidence>
<proteinExistence type="predicted"/>
<protein>
    <submittedName>
        <fullName evidence="11">GTP 3',8-cyclase MoaA</fullName>
    </submittedName>
</protein>
<dbReference type="Pfam" id="PF06463">
    <property type="entry name" value="Mob_synth_C"/>
    <property type="match status" value="1"/>
</dbReference>
<evidence type="ECO:0000256" key="8">
    <source>
        <dbReference type="ARBA" id="ARBA00023150"/>
    </source>
</evidence>
<keyword evidence="1" id="KW-0004">4Fe-4S</keyword>
<keyword evidence="9" id="KW-0456">Lyase</keyword>
<evidence type="ECO:0000259" key="10">
    <source>
        <dbReference type="PROSITE" id="PS51918"/>
    </source>
</evidence>
<dbReference type="AlphaFoldDB" id="A0A7C4D6B6"/>
<keyword evidence="8" id="KW-0501">Molybdenum cofactor biosynthesis</keyword>
<keyword evidence="5" id="KW-0408">Iron</keyword>
<dbReference type="NCBIfam" id="NF001199">
    <property type="entry name" value="PRK00164.2-1"/>
    <property type="match status" value="1"/>
</dbReference>
<dbReference type="InterPro" id="IPR013785">
    <property type="entry name" value="Aldolase_TIM"/>
</dbReference>
<evidence type="ECO:0000256" key="3">
    <source>
        <dbReference type="ARBA" id="ARBA00022723"/>
    </source>
</evidence>
<dbReference type="Pfam" id="PF04055">
    <property type="entry name" value="Radical_SAM"/>
    <property type="match status" value="1"/>
</dbReference>
<dbReference type="InterPro" id="IPR040064">
    <property type="entry name" value="MoaA-like"/>
</dbReference>
<dbReference type="GO" id="GO:0006777">
    <property type="term" value="P:Mo-molybdopterin cofactor biosynthetic process"/>
    <property type="evidence" value="ECO:0007669"/>
    <property type="project" value="UniProtKB-KW"/>
</dbReference>
<dbReference type="SUPFAM" id="SSF102114">
    <property type="entry name" value="Radical SAM enzymes"/>
    <property type="match status" value="1"/>
</dbReference>